<dbReference type="SUPFAM" id="SSF53335">
    <property type="entry name" value="S-adenosyl-L-methionine-dependent methyltransferases"/>
    <property type="match status" value="1"/>
</dbReference>
<dbReference type="InterPro" id="IPR000940">
    <property type="entry name" value="NNMT_TEMT_trans"/>
</dbReference>
<evidence type="ECO:0000313" key="5">
    <source>
        <dbReference type="Ensembl" id="ENSCPOP00000017530.2"/>
    </source>
</evidence>
<dbReference type="Ensembl" id="ENSCPOT00000024015.2">
    <property type="protein sequence ID" value="ENSCPOP00000017530.2"/>
    <property type="gene ID" value="ENSCPOG00000024339.2"/>
</dbReference>
<dbReference type="EMBL" id="AAKN02039142">
    <property type="status" value="NOT_ANNOTATED_CDS"/>
    <property type="molecule type" value="Genomic_DNA"/>
</dbReference>
<dbReference type="Proteomes" id="UP000005447">
    <property type="component" value="Unassembled WGS sequence"/>
</dbReference>
<dbReference type="AlphaFoldDB" id="H0W3I3"/>
<dbReference type="Bgee" id="ENSCPOG00000024339">
    <property type="expression patterns" value="Expressed in liver and 1 other cell type or tissue"/>
</dbReference>
<dbReference type="EMBL" id="AAKN02039141">
    <property type="status" value="NOT_ANNOTATED_CDS"/>
    <property type="molecule type" value="Genomic_DNA"/>
</dbReference>
<keyword evidence="6" id="KW-1185">Reference proteome</keyword>
<keyword evidence="2" id="KW-0489">Methyltransferase</keyword>
<dbReference type="STRING" id="10141.ENSCPOP00000017530"/>
<evidence type="ECO:0000313" key="6">
    <source>
        <dbReference type="Proteomes" id="UP000005447"/>
    </source>
</evidence>
<dbReference type="eggNOG" id="KOG4564">
    <property type="taxonomic scope" value="Eukaryota"/>
</dbReference>
<reference evidence="6" key="1">
    <citation type="journal article" date="2011" name="Nature">
        <title>A high-resolution map of human evolutionary constraint using 29 mammals.</title>
        <authorList>
            <person name="Lindblad-Toh K."/>
            <person name="Garber M."/>
            <person name="Zuk O."/>
            <person name="Lin M.F."/>
            <person name="Parker B.J."/>
            <person name="Washietl S."/>
            <person name="Kheradpour P."/>
            <person name="Ernst J."/>
            <person name="Jordan G."/>
            <person name="Mauceli E."/>
            <person name="Ward L.D."/>
            <person name="Lowe C.B."/>
            <person name="Holloway A.K."/>
            <person name="Clamp M."/>
            <person name="Gnerre S."/>
            <person name="Alfoldi J."/>
            <person name="Beal K."/>
            <person name="Chang J."/>
            <person name="Clawson H."/>
            <person name="Cuff J."/>
            <person name="Di Palma F."/>
            <person name="Fitzgerald S."/>
            <person name="Flicek P."/>
            <person name="Guttman M."/>
            <person name="Hubisz M.J."/>
            <person name="Jaffe D.B."/>
            <person name="Jungreis I."/>
            <person name="Kent W.J."/>
            <person name="Kostka D."/>
            <person name="Lara M."/>
            <person name="Martins A.L."/>
            <person name="Massingham T."/>
            <person name="Moltke I."/>
            <person name="Raney B.J."/>
            <person name="Rasmussen M.D."/>
            <person name="Robinson J."/>
            <person name="Stark A."/>
            <person name="Vilella A.J."/>
            <person name="Wen J."/>
            <person name="Xie X."/>
            <person name="Zody M.C."/>
            <person name="Baldwin J."/>
            <person name="Bloom T."/>
            <person name="Chin C.W."/>
            <person name="Heiman D."/>
            <person name="Nicol R."/>
            <person name="Nusbaum C."/>
            <person name="Young S."/>
            <person name="Wilkinson J."/>
            <person name="Worley K.C."/>
            <person name="Kovar C.L."/>
            <person name="Muzny D.M."/>
            <person name="Gibbs R.A."/>
            <person name="Cree A."/>
            <person name="Dihn H.H."/>
            <person name="Fowler G."/>
            <person name="Jhangiani S."/>
            <person name="Joshi V."/>
            <person name="Lee S."/>
            <person name="Lewis L.R."/>
            <person name="Nazareth L.V."/>
            <person name="Okwuonu G."/>
            <person name="Santibanez J."/>
            <person name="Warren W.C."/>
            <person name="Mardis E.R."/>
            <person name="Weinstock G.M."/>
            <person name="Wilson R.K."/>
            <person name="Delehaunty K."/>
            <person name="Dooling D."/>
            <person name="Fronik C."/>
            <person name="Fulton L."/>
            <person name="Fulton B."/>
            <person name="Graves T."/>
            <person name="Minx P."/>
            <person name="Sodergren E."/>
            <person name="Birney E."/>
            <person name="Margulies E.H."/>
            <person name="Herrero J."/>
            <person name="Green E.D."/>
            <person name="Haussler D."/>
            <person name="Siepel A."/>
            <person name="Goldman N."/>
            <person name="Pollard K.S."/>
            <person name="Pedersen J.S."/>
            <person name="Lander E.S."/>
            <person name="Kellis M."/>
        </authorList>
    </citation>
    <scope>NUCLEOTIDE SEQUENCE [LARGE SCALE GENOMIC DNA]</scope>
    <source>
        <strain evidence="6">2N</strain>
    </source>
</reference>
<dbReference type="PROSITE" id="PS51681">
    <property type="entry name" value="SAM_MT_NNMT_PNMT_TEMT"/>
    <property type="match status" value="1"/>
</dbReference>
<evidence type="ECO:0000256" key="1">
    <source>
        <dbReference type="ARBA" id="ARBA00007996"/>
    </source>
</evidence>
<dbReference type="GO" id="GO:0008170">
    <property type="term" value="F:N-methyltransferase activity"/>
    <property type="evidence" value="ECO:0007669"/>
    <property type="project" value="TreeGrafter"/>
</dbReference>
<evidence type="ECO:0000256" key="4">
    <source>
        <dbReference type="ARBA" id="ARBA00022691"/>
    </source>
</evidence>
<dbReference type="Gene3D" id="3.40.50.150">
    <property type="entry name" value="Vaccinia Virus protein VP39"/>
    <property type="match status" value="1"/>
</dbReference>
<evidence type="ECO:0000256" key="3">
    <source>
        <dbReference type="ARBA" id="ARBA00022679"/>
    </source>
</evidence>
<reference evidence="5" key="3">
    <citation type="submission" date="2025-09" db="UniProtKB">
        <authorList>
            <consortium name="Ensembl"/>
        </authorList>
    </citation>
    <scope>IDENTIFICATION</scope>
    <source>
        <strain evidence="5">2N</strain>
    </source>
</reference>
<dbReference type="PANTHER" id="PTHR10867">
    <property type="entry name" value="NNMT/PNMT/TEMT FAMILY MEMBER"/>
    <property type="match status" value="1"/>
</dbReference>
<dbReference type="GeneTree" id="ENSGT00390000011708"/>
<dbReference type="InterPro" id="IPR029063">
    <property type="entry name" value="SAM-dependent_MTases_sf"/>
</dbReference>
<reference evidence="5" key="2">
    <citation type="submission" date="2025-08" db="UniProtKB">
        <authorList>
            <consortium name="Ensembl"/>
        </authorList>
    </citation>
    <scope>IDENTIFICATION</scope>
    <source>
        <strain evidence="5">2N</strain>
    </source>
</reference>
<proteinExistence type="inferred from homology"/>
<dbReference type="OMA" id="KFYLECL"/>
<name>H0W3I3_CAVPO</name>
<dbReference type="GO" id="GO:0030748">
    <property type="term" value="F:amine N-methyltransferase activity"/>
    <property type="evidence" value="ECO:0007669"/>
    <property type="project" value="TreeGrafter"/>
</dbReference>
<keyword evidence="4" id="KW-0949">S-adenosyl-L-methionine</keyword>
<dbReference type="PANTHER" id="PTHR10867:SF33">
    <property type="entry name" value="INDOLETHYLAMINE N-METHYLTRANSFERASE"/>
    <property type="match status" value="1"/>
</dbReference>
<dbReference type="Pfam" id="PF01234">
    <property type="entry name" value="NNMT_PNMT_TEMT"/>
    <property type="match status" value="1"/>
</dbReference>
<sequence>MEGRLYAEGENYKKEFNPKDYQVTYYAFDSGATAENEILKFNLENLFQMFTAGGVGSNVLTDISIGPTIYQLLSACEIITSDHGEQNLRELGKCYDWCPTMQYVCELEGNRNRWQEKEAWLQKSVKRLLKCDVPPANCVLTLLTLEGACPSIDAYRVAMRGLVSLLKPGRHLATMAALHVKHYLVGLQFFGIYLKKKMVEAALQEAGCQMLGVTTTPLAALKLAALMRASAL</sequence>
<dbReference type="VEuPathDB" id="HostDB:ENSCPOG00000024339"/>
<dbReference type="HOGENOM" id="CLU_082526_1_1_1"/>
<protein>
    <submittedName>
        <fullName evidence="5">Uncharacterized protein</fullName>
    </submittedName>
</protein>
<evidence type="ECO:0000256" key="2">
    <source>
        <dbReference type="ARBA" id="ARBA00022603"/>
    </source>
</evidence>
<organism evidence="5 6">
    <name type="scientific">Cavia porcellus</name>
    <name type="common">Guinea pig</name>
    <dbReference type="NCBI Taxonomy" id="10141"/>
    <lineage>
        <taxon>Eukaryota</taxon>
        <taxon>Metazoa</taxon>
        <taxon>Chordata</taxon>
        <taxon>Craniata</taxon>
        <taxon>Vertebrata</taxon>
        <taxon>Euteleostomi</taxon>
        <taxon>Mammalia</taxon>
        <taxon>Eutheria</taxon>
        <taxon>Euarchontoglires</taxon>
        <taxon>Glires</taxon>
        <taxon>Rodentia</taxon>
        <taxon>Hystricomorpha</taxon>
        <taxon>Caviidae</taxon>
        <taxon>Cavia</taxon>
    </lineage>
</organism>
<dbReference type="InParanoid" id="H0W3I3"/>
<dbReference type="GO" id="GO:0005829">
    <property type="term" value="C:cytosol"/>
    <property type="evidence" value="ECO:0007669"/>
    <property type="project" value="TreeGrafter"/>
</dbReference>
<keyword evidence="3" id="KW-0808">Transferase</keyword>
<accession>H0W3I3</accession>
<comment type="similarity">
    <text evidence="1">Belongs to the class I-like SAM-binding methyltransferase superfamily. NNMT/PNMT/TEMT family.</text>
</comment>
<dbReference type="GO" id="GO:0032259">
    <property type="term" value="P:methylation"/>
    <property type="evidence" value="ECO:0007669"/>
    <property type="project" value="UniProtKB-KW"/>
</dbReference>